<dbReference type="GO" id="GO:0106004">
    <property type="term" value="P:tRNA (guanine-N7)-methylation"/>
    <property type="evidence" value="ECO:0007669"/>
    <property type="project" value="UniProtKB-UniRule"/>
</dbReference>
<dbReference type="InterPro" id="IPR001680">
    <property type="entry name" value="WD40_rpt"/>
</dbReference>
<evidence type="ECO:0000313" key="10">
    <source>
        <dbReference type="EMBL" id="PFX33509.1"/>
    </source>
</evidence>
<dbReference type="InterPro" id="IPR036322">
    <property type="entry name" value="WD40_repeat_dom_sf"/>
</dbReference>
<keyword evidence="5 6" id="KW-0539">Nucleus</keyword>
<dbReference type="Proteomes" id="UP000225706">
    <property type="component" value="Unassembled WGS sequence"/>
</dbReference>
<evidence type="ECO:0000256" key="5">
    <source>
        <dbReference type="ARBA" id="ARBA00023242"/>
    </source>
</evidence>
<keyword evidence="10" id="KW-0808">Transferase</keyword>
<comment type="pathway">
    <text evidence="6">tRNA modification; N(7)-methylguanine-tRNA biosynthesis.</text>
</comment>
<evidence type="ECO:0000256" key="4">
    <source>
        <dbReference type="ARBA" id="ARBA00022737"/>
    </source>
</evidence>
<dbReference type="UniPathway" id="UPA00989"/>
<keyword evidence="11" id="KW-1185">Reference proteome</keyword>
<evidence type="ECO:0000256" key="3">
    <source>
        <dbReference type="ARBA" id="ARBA00022694"/>
    </source>
</evidence>
<dbReference type="Pfam" id="PF00400">
    <property type="entry name" value="WD40"/>
    <property type="match status" value="1"/>
</dbReference>
<feature type="chain" id="PRO_5012315523" description="tRNA (guanine-N(7)-)-methyltransferase non-catalytic subunit" evidence="9">
    <location>
        <begin position="22"/>
        <end position="413"/>
    </location>
</feature>
<evidence type="ECO:0000256" key="6">
    <source>
        <dbReference type="HAMAP-Rule" id="MF_03056"/>
    </source>
</evidence>
<evidence type="ECO:0000256" key="1">
    <source>
        <dbReference type="ARBA" id="ARBA00004123"/>
    </source>
</evidence>
<dbReference type="GO" id="GO:0005634">
    <property type="term" value="C:nucleus"/>
    <property type="evidence" value="ECO:0007669"/>
    <property type="project" value="UniProtKB-SubCell"/>
</dbReference>
<comment type="similarity">
    <text evidence="6">Belongs to the WD repeat TRM82 family.</text>
</comment>
<dbReference type="GO" id="GO:0043527">
    <property type="term" value="C:tRNA methyltransferase complex"/>
    <property type="evidence" value="ECO:0007669"/>
    <property type="project" value="TreeGrafter"/>
</dbReference>
<sequence length="413" mass="46301">MADLVWSFGGNFLAVVCSAGAKVLDVRDGTCKFSHAVNCEPQSALPDDASTLGHGVLSCFSKSGGLFALCTPHKELFIWQTNDWKLLNKREVIRRSTVILFTNKEDSIIVSNKGGDVYRFFVHDIVKEKELLLGHVSMILDMVLTGDDKFLITSDRDEKIRVSCFPNSYNIHTFCLGHLDFVSCLALLSGSQNILVSGGGDGTVTFWNPDSGKEITSKKLEYSTKDVKEENQEEDQLCCPIVSSLTCCCRNSVVCAIIERCKTIYLYHASHKEARTLPSVEASVPPWSAVFDPEGRLWCVQPYPEESVLVFEPFGDLPDLMFVKLTSDFSPLLSSVSDWNYLKGSLNQERKLDSLRKKEVDNLTEYLARKEERMEKKNNKNKLQDNGHAKMDDSTIEPTTEREAKRPKLEAAS</sequence>
<dbReference type="SMART" id="SM00320">
    <property type="entry name" value="WD40"/>
    <property type="match status" value="2"/>
</dbReference>
<evidence type="ECO:0000313" key="11">
    <source>
        <dbReference type="Proteomes" id="UP000225706"/>
    </source>
</evidence>
<keyword evidence="3 6" id="KW-0819">tRNA processing</keyword>
<comment type="function">
    <text evidence="6">Required for the formation of N(7)-methylguanine at position 46 (m7G46) in tRNA. In the complex, it is required to stabilize and induce conformational changes of the catalytic subunit.</text>
</comment>
<evidence type="ECO:0000256" key="7">
    <source>
        <dbReference type="PROSITE-ProRule" id="PRU00221"/>
    </source>
</evidence>
<dbReference type="GO" id="GO:0005829">
    <property type="term" value="C:cytosol"/>
    <property type="evidence" value="ECO:0007669"/>
    <property type="project" value="TreeGrafter"/>
</dbReference>
<feature type="region of interest" description="Disordered" evidence="8">
    <location>
        <begin position="371"/>
        <end position="413"/>
    </location>
</feature>
<proteinExistence type="inferred from homology"/>
<comment type="caution">
    <text evidence="10">The sequence shown here is derived from an EMBL/GenBank/DDBJ whole genome shotgun (WGS) entry which is preliminary data.</text>
</comment>
<comment type="subcellular location">
    <subcellularLocation>
        <location evidence="1 6">Nucleus</location>
    </subcellularLocation>
</comment>
<dbReference type="PANTHER" id="PTHR16288:SF0">
    <property type="entry name" value="TRNA (GUANINE-N(7)-)-METHYLTRANSFERASE NON-CATALYTIC SUBUNIT WDR4"/>
    <property type="match status" value="1"/>
</dbReference>
<keyword evidence="4 6" id="KW-0677">Repeat</keyword>
<evidence type="ECO:0000256" key="2">
    <source>
        <dbReference type="ARBA" id="ARBA00022574"/>
    </source>
</evidence>
<dbReference type="SUPFAM" id="SSF50978">
    <property type="entry name" value="WD40 repeat-like"/>
    <property type="match status" value="1"/>
</dbReference>
<reference evidence="11" key="1">
    <citation type="journal article" date="2017" name="bioRxiv">
        <title>Comparative analysis of the genomes of Stylophora pistillata and Acropora digitifera provides evidence for extensive differences between species of corals.</title>
        <authorList>
            <person name="Voolstra C.R."/>
            <person name="Li Y."/>
            <person name="Liew Y.J."/>
            <person name="Baumgarten S."/>
            <person name="Zoccola D."/>
            <person name="Flot J.-F."/>
            <person name="Tambutte S."/>
            <person name="Allemand D."/>
            <person name="Aranda M."/>
        </authorList>
    </citation>
    <scope>NUCLEOTIDE SEQUENCE [LARGE SCALE GENOMIC DNA]</scope>
</reference>
<dbReference type="GO" id="GO:0008168">
    <property type="term" value="F:methyltransferase activity"/>
    <property type="evidence" value="ECO:0007669"/>
    <property type="project" value="UniProtKB-KW"/>
</dbReference>
<dbReference type="EMBL" id="LSMT01000011">
    <property type="protein sequence ID" value="PFX33509.1"/>
    <property type="molecule type" value="Genomic_DNA"/>
</dbReference>
<dbReference type="Gene3D" id="2.130.10.10">
    <property type="entry name" value="YVTN repeat-like/Quinoprotein amine dehydrogenase"/>
    <property type="match status" value="1"/>
</dbReference>
<keyword evidence="2 6" id="KW-0853">WD repeat</keyword>
<keyword evidence="10" id="KW-0489">Methyltransferase</keyword>
<dbReference type="STRING" id="50429.A0A2B4SWF5"/>
<dbReference type="PANTHER" id="PTHR16288">
    <property type="entry name" value="WD40 REPEAT PROTEIN 4"/>
    <property type="match status" value="1"/>
</dbReference>
<dbReference type="HAMAP" id="MF_03056">
    <property type="entry name" value="TRM82"/>
    <property type="match status" value="1"/>
</dbReference>
<protein>
    <recommendedName>
        <fullName evidence="6">tRNA (guanine-N(7)-)-methyltransferase non-catalytic subunit</fullName>
    </recommendedName>
    <alternativeName>
        <fullName evidence="6">WD repeat-containing protein 4 homolog</fullName>
    </alternativeName>
</protein>
<feature type="signal peptide" evidence="9">
    <location>
        <begin position="1"/>
        <end position="21"/>
    </location>
</feature>
<accession>A0A2B4SWF5</accession>
<dbReference type="PROSITE" id="PS50082">
    <property type="entry name" value="WD_REPEATS_2"/>
    <property type="match status" value="1"/>
</dbReference>
<gene>
    <name evidence="10" type="primary">wdr4</name>
    <name evidence="10" type="ORF">AWC38_SpisGene1584</name>
</gene>
<evidence type="ECO:0000256" key="9">
    <source>
        <dbReference type="SAM" id="SignalP"/>
    </source>
</evidence>
<dbReference type="OrthoDB" id="371245at2759"/>
<dbReference type="InterPro" id="IPR015943">
    <property type="entry name" value="WD40/YVTN_repeat-like_dom_sf"/>
</dbReference>
<keyword evidence="9" id="KW-0732">Signal</keyword>
<name>A0A2B4SWF5_STYPI</name>
<dbReference type="InterPro" id="IPR028884">
    <property type="entry name" value="Trm82"/>
</dbReference>
<evidence type="ECO:0000256" key="8">
    <source>
        <dbReference type="SAM" id="MobiDB-lite"/>
    </source>
</evidence>
<dbReference type="AlphaFoldDB" id="A0A2B4SWF5"/>
<comment type="subunit">
    <text evidence="6">Forms a heterodimer with the catalytic subunit.</text>
</comment>
<feature type="repeat" description="WD" evidence="7">
    <location>
        <begin position="175"/>
        <end position="217"/>
    </location>
</feature>
<organism evidence="10 11">
    <name type="scientific">Stylophora pistillata</name>
    <name type="common">Smooth cauliflower coral</name>
    <dbReference type="NCBI Taxonomy" id="50429"/>
    <lineage>
        <taxon>Eukaryota</taxon>
        <taxon>Metazoa</taxon>
        <taxon>Cnidaria</taxon>
        <taxon>Anthozoa</taxon>
        <taxon>Hexacorallia</taxon>
        <taxon>Scleractinia</taxon>
        <taxon>Astrocoeniina</taxon>
        <taxon>Pocilloporidae</taxon>
        <taxon>Stylophora</taxon>
    </lineage>
</organism>